<feature type="compositionally biased region" description="Low complexity" evidence="1">
    <location>
        <begin position="41"/>
        <end position="57"/>
    </location>
</feature>
<feature type="region of interest" description="Disordered" evidence="1">
    <location>
        <begin position="41"/>
        <end position="339"/>
    </location>
</feature>
<accession>A0A8E5MF02</accession>
<dbReference type="Pfam" id="PF20994">
    <property type="entry name" value="CENPU"/>
    <property type="match status" value="1"/>
</dbReference>
<evidence type="ECO:0000313" key="4">
    <source>
        <dbReference type="Proteomes" id="UP000027002"/>
    </source>
</evidence>
<feature type="compositionally biased region" description="Pro residues" evidence="1">
    <location>
        <begin position="124"/>
        <end position="135"/>
    </location>
</feature>
<reference evidence="3" key="1">
    <citation type="submission" date="2020-03" db="EMBL/GenBank/DDBJ databases">
        <title>A mixture of massive structural variations and highly conserved coding sequences in Ustilaginoidea virens genome.</title>
        <authorList>
            <person name="Zhang K."/>
            <person name="Zhao Z."/>
            <person name="Zhang Z."/>
            <person name="Li Y."/>
            <person name="Hsiang T."/>
            <person name="Sun W."/>
        </authorList>
    </citation>
    <scope>NUCLEOTIDE SEQUENCE</scope>
    <source>
        <strain evidence="3">UV-8b</strain>
    </source>
</reference>
<protein>
    <recommendedName>
        <fullName evidence="2">Inner kinetochore subunit AME1 domain-containing protein</fullName>
    </recommendedName>
</protein>
<evidence type="ECO:0000313" key="3">
    <source>
        <dbReference type="EMBL" id="QUC16927.1"/>
    </source>
</evidence>
<feature type="compositionally biased region" description="Polar residues" evidence="1">
    <location>
        <begin position="164"/>
        <end position="176"/>
    </location>
</feature>
<dbReference type="GeneID" id="66061946"/>
<sequence>MATAREARAGRLNERLRGAQRANVGDDETFNLDLGAMTMLQASVQSSSSPTATSSRRPQARNSTPVPHPTVDGDQRAPPSGNAAVAGEDELSSEAFLPGEMMPREKTPSVAESGMFITQDEPEPPSQPSSAPPYPPRREARALTEEVTESPAAKPGSGRRRPIPTNTSDAAASRNRSIPSSEPPSSPTLNKGRRSNVFVRPAQPPLPPVREGRHENTPPDADRNQPRRPTESDREPEYDEPSDEEAVDLGAKDAAKIIGPKRPRPSPTSPELGSEDSDMTEEHTTTTIITTTTTTTDSVPDRKRKSSPATQRRPTKKAKTHESGSKKQRYSSSSDQNDDAAVEITVQRLVNNFPRDPNDQDDLQPEIPFANRGGETVVDVFAQVCEEVISSTLTQLQQLGQQTTDPEKKKECRIKMRAIAAYREELNSRLLQHAIHLNHWHSLRRRLRHVQKEKLGLRDEIIRLKGEREQVALRMDAIRIKYEADSKESTARLHASALLHDIDLAVAKGREAPEMSEADEKLAELRNLDIQLAQISDLVSSSSSTGGLLQQVRDFNAFLERAANALESR</sequence>
<organism evidence="3 4">
    <name type="scientific">Ustilaginoidea virens</name>
    <name type="common">Rice false smut fungus</name>
    <name type="synonym">Villosiclava virens</name>
    <dbReference type="NCBI Taxonomy" id="1159556"/>
    <lineage>
        <taxon>Eukaryota</taxon>
        <taxon>Fungi</taxon>
        <taxon>Dikarya</taxon>
        <taxon>Ascomycota</taxon>
        <taxon>Pezizomycotina</taxon>
        <taxon>Sordariomycetes</taxon>
        <taxon>Hypocreomycetidae</taxon>
        <taxon>Hypocreales</taxon>
        <taxon>Clavicipitaceae</taxon>
        <taxon>Ustilaginoidea</taxon>
    </lineage>
</organism>
<feature type="compositionally biased region" description="Basic and acidic residues" evidence="1">
    <location>
        <begin position="210"/>
        <end position="235"/>
    </location>
</feature>
<proteinExistence type="predicted"/>
<dbReference type="Proteomes" id="UP000027002">
    <property type="component" value="Chromosome 1"/>
</dbReference>
<feature type="compositionally biased region" description="Acidic residues" evidence="1">
    <location>
        <begin position="236"/>
        <end position="247"/>
    </location>
</feature>
<feature type="compositionally biased region" description="Basic and acidic residues" evidence="1">
    <location>
        <begin position="1"/>
        <end position="17"/>
    </location>
</feature>
<evidence type="ECO:0000256" key="1">
    <source>
        <dbReference type="SAM" id="MobiDB-lite"/>
    </source>
</evidence>
<gene>
    <name evidence="3" type="ORF">UV8b_01168</name>
</gene>
<feature type="region of interest" description="Disordered" evidence="1">
    <location>
        <begin position="1"/>
        <end position="26"/>
    </location>
</feature>
<name>A0A8E5MF02_USTVR</name>
<dbReference type="InterPro" id="IPR048743">
    <property type="entry name" value="AME1"/>
</dbReference>
<evidence type="ECO:0000259" key="2">
    <source>
        <dbReference type="Pfam" id="PF20994"/>
    </source>
</evidence>
<dbReference type="AlphaFoldDB" id="A0A8E5MF02"/>
<feature type="domain" description="Inner kinetochore subunit AME1" evidence="2">
    <location>
        <begin position="376"/>
        <end position="561"/>
    </location>
</feature>
<dbReference type="EMBL" id="CP072753">
    <property type="protein sequence ID" value="QUC16927.1"/>
    <property type="molecule type" value="Genomic_DNA"/>
</dbReference>
<feature type="compositionally biased region" description="Low complexity" evidence="1">
    <location>
        <begin position="285"/>
        <end position="296"/>
    </location>
</feature>
<keyword evidence="4" id="KW-1185">Reference proteome</keyword>
<dbReference type="RefSeq" id="XP_042994600.1">
    <property type="nucleotide sequence ID" value="XM_043138666.1"/>
</dbReference>
<dbReference type="OrthoDB" id="5377952at2759"/>
<dbReference type="KEGG" id="uvi:66061946"/>